<comment type="caution">
    <text evidence="2">The sequence shown here is derived from an EMBL/GenBank/DDBJ whole genome shotgun (WGS) entry which is preliminary data.</text>
</comment>
<gene>
    <name evidence="2" type="ORF">ACED39_22625</name>
</gene>
<organism evidence="2 3">
    <name type="scientific">Vibrio bivalvicida</name>
    <dbReference type="NCBI Taxonomy" id="1276888"/>
    <lineage>
        <taxon>Bacteria</taxon>
        <taxon>Pseudomonadati</taxon>
        <taxon>Pseudomonadota</taxon>
        <taxon>Gammaproteobacteria</taxon>
        <taxon>Vibrionales</taxon>
        <taxon>Vibrionaceae</taxon>
        <taxon>Vibrio</taxon>
        <taxon>Vibrio oreintalis group</taxon>
    </lineage>
</organism>
<feature type="chain" id="PRO_5046200793" evidence="1">
    <location>
        <begin position="21"/>
        <end position="190"/>
    </location>
</feature>
<name>A0ABV4MPQ8_9VIBR</name>
<feature type="signal peptide" evidence="1">
    <location>
        <begin position="1"/>
        <end position="20"/>
    </location>
</feature>
<proteinExistence type="predicted"/>
<dbReference type="RefSeq" id="WP_371726562.1">
    <property type="nucleotide sequence ID" value="NZ_JBGOOS010000060.1"/>
</dbReference>
<evidence type="ECO:0000313" key="2">
    <source>
        <dbReference type="EMBL" id="MEZ8211560.1"/>
    </source>
</evidence>
<dbReference type="EMBL" id="JBGOOS010000060">
    <property type="protein sequence ID" value="MEZ8211560.1"/>
    <property type="molecule type" value="Genomic_DNA"/>
</dbReference>
<accession>A0ABV4MPQ8</accession>
<keyword evidence="3" id="KW-1185">Reference proteome</keyword>
<keyword evidence="1" id="KW-0732">Signal</keyword>
<reference evidence="2 3" key="1">
    <citation type="submission" date="2024-06" db="EMBL/GenBank/DDBJ databases">
        <authorList>
            <person name="Steensen K."/>
            <person name="Seneca J."/>
            <person name="Bartlau N."/>
            <person name="Yu A.X."/>
            <person name="Polz M.F."/>
        </authorList>
    </citation>
    <scope>NUCLEOTIDE SEQUENCE [LARGE SCALE GENOMIC DNA]</scope>
    <source>
        <strain evidence="2 3">1F146</strain>
    </source>
</reference>
<protein>
    <submittedName>
        <fullName evidence="2">Uncharacterized protein</fullName>
    </submittedName>
</protein>
<dbReference type="Proteomes" id="UP001569151">
    <property type="component" value="Unassembled WGS sequence"/>
</dbReference>
<evidence type="ECO:0000313" key="3">
    <source>
        <dbReference type="Proteomes" id="UP001569151"/>
    </source>
</evidence>
<evidence type="ECO:0000256" key="1">
    <source>
        <dbReference type="SAM" id="SignalP"/>
    </source>
</evidence>
<sequence>MKVKVTTIALISALVGTVQAQDIDFSLYTEQCVNDYKANLALAGSSDINGKYLKQVNSETLKYKSIYFKPDLNFGVYFNEGFGKPMLVSTYDLENDDGVYRFYREKDNASGRSGKMYQLKDLGNDEFSFSIFKRSGGTKIDGKRVSIFEKPVKLNKSKKEPIFEAVFKIDEDKSKELYKIHTQFPVSCLK</sequence>